<feature type="non-terminal residue" evidence="2">
    <location>
        <position position="209"/>
    </location>
</feature>
<protein>
    <recommendedName>
        <fullName evidence="1">Amidohydrolase-related domain-containing protein</fullName>
    </recommendedName>
</protein>
<dbReference type="InterPro" id="IPR006680">
    <property type="entry name" value="Amidohydro-rel"/>
</dbReference>
<dbReference type="Gene3D" id="3.20.20.140">
    <property type="entry name" value="Metal-dependent hydrolases"/>
    <property type="match status" value="1"/>
</dbReference>
<dbReference type="InterPro" id="IPR032466">
    <property type="entry name" value="Metal_Hydrolase"/>
</dbReference>
<dbReference type="EMBL" id="UINC01080782">
    <property type="protein sequence ID" value="SVC24036.1"/>
    <property type="molecule type" value="Genomic_DNA"/>
</dbReference>
<name>A0A382KIR9_9ZZZZ</name>
<dbReference type="SUPFAM" id="SSF51556">
    <property type="entry name" value="Metallo-dependent hydrolases"/>
    <property type="match status" value="1"/>
</dbReference>
<dbReference type="GO" id="GO:0016787">
    <property type="term" value="F:hydrolase activity"/>
    <property type="evidence" value="ECO:0007669"/>
    <property type="project" value="InterPro"/>
</dbReference>
<proteinExistence type="predicted"/>
<gene>
    <name evidence="2" type="ORF">METZ01_LOCUS276890</name>
</gene>
<dbReference type="AlphaFoldDB" id="A0A382KIR9"/>
<dbReference type="Pfam" id="PF04909">
    <property type="entry name" value="Amidohydro_2"/>
    <property type="match status" value="1"/>
</dbReference>
<sequence>MAYVEGRTVYDADSHLMELPDWLESYADPDIRDRLRPLYLGGAGALADQAVAEASARRDDPERAEEAERNLLTAKGWSGLGAFDPSERSRALDLLGFGSQLVFSTFAATQFAGDDPEVVQGGLTALNRAMTDFCGGDHRLIAVAQAFWNGPESTLATVVEALDLGAGALLFPSHPGDGISPTHPEYDPVWSVLEERGVPFMIHIGGGGR</sequence>
<evidence type="ECO:0000259" key="1">
    <source>
        <dbReference type="Pfam" id="PF04909"/>
    </source>
</evidence>
<accession>A0A382KIR9</accession>
<organism evidence="2">
    <name type="scientific">marine metagenome</name>
    <dbReference type="NCBI Taxonomy" id="408172"/>
    <lineage>
        <taxon>unclassified sequences</taxon>
        <taxon>metagenomes</taxon>
        <taxon>ecological metagenomes</taxon>
    </lineage>
</organism>
<evidence type="ECO:0000313" key="2">
    <source>
        <dbReference type="EMBL" id="SVC24036.1"/>
    </source>
</evidence>
<feature type="domain" description="Amidohydrolase-related" evidence="1">
    <location>
        <begin position="99"/>
        <end position="205"/>
    </location>
</feature>
<reference evidence="2" key="1">
    <citation type="submission" date="2018-05" db="EMBL/GenBank/DDBJ databases">
        <authorList>
            <person name="Lanie J.A."/>
            <person name="Ng W.-L."/>
            <person name="Kazmierczak K.M."/>
            <person name="Andrzejewski T.M."/>
            <person name="Davidsen T.M."/>
            <person name="Wayne K.J."/>
            <person name="Tettelin H."/>
            <person name="Glass J.I."/>
            <person name="Rusch D."/>
            <person name="Podicherti R."/>
            <person name="Tsui H.-C.T."/>
            <person name="Winkler M.E."/>
        </authorList>
    </citation>
    <scope>NUCLEOTIDE SEQUENCE</scope>
</reference>